<sequence>MSIVLVFILSLSLCQVSMATEATVEVEVFGAEHYDMAWEILDIVNQERSALGAAPLTMDESLMDYAMLRSAECAVYYSHTRPDGTLSLEGCKAENIAAKFYSAEEVMKAWMASTGHRGNIINTENKSIGIGVYEVAGQGFYYTQIFAESAAGAEPIRSNGMVDKPHTIPVDLAIAKLALSSYQPDTSYNLHIGETMNLDLPPVYVETGEWSASVWIDQRDLTCKMADSTIATMTSVNTELRLKVSLTAKKVGSTTLNVYIPGAEANALTIPVHVSAHNYVSKIVPPCTTKGYTEYTCSICDHTYRSNETEMTGHAYVLEHTGEGYKKYVCSQCGEENIKYSQNFADVSKENWFYSPVMFVSERGIMTGLNQTLFGANENLARAQFAALLYKLEGSPAVAYESRFSDVADGQWYTKPILWAAQNGIVNGYQDGRFGVGDSINREQIATMLYSYSKFKGYDLSQSGDLSGFPDNSSVSAYAKNPLQWAVGVGFISGTNGKLDPQGSAVRAQCAAIMMRYLNAYCV</sequence>
<evidence type="ECO:0000256" key="1">
    <source>
        <dbReference type="ARBA" id="ARBA00022737"/>
    </source>
</evidence>
<comment type="caution">
    <text evidence="4">The sequence shown here is derived from an EMBL/GenBank/DDBJ whole genome shotgun (WGS) entry which is preliminary data.</text>
</comment>
<dbReference type="PANTHER" id="PTHR31157">
    <property type="entry name" value="SCP DOMAIN-CONTAINING PROTEIN"/>
    <property type="match status" value="1"/>
</dbReference>
<dbReference type="Pfam" id="PF00395">
    <property type="entry name" value="SLH"/>
    <property type="match status" value="2"/>
</dbReference>
<feature type="domain" description="SLH" evidence="3">
    <location>
        <begin position="466"/>
        <end position="523"/>
    </location>
</feature>
<gene>
    <name evidence="4" type="ORF">NK118_00015</name>
</gene>
<feature type="domain" description="SLH" evidence="3">
    <location>
        <begin position="340"/>
        <end position="399"/>
    </location>
</feature>
<evidence type="ECO:0000313" key="4">
    <source>
        <dbReference type="EMBL" id="MCP1108634.1"/>
    </source>
</evidence>
<accession>A0ABT1EDQ4</accession>
<dbReference type="RefSeq" id="WP_262067544.1">
    <property type="nucleotide sequence ID" value="NZ_JAMXOC010000001.1"/>
</dbReference>
<keyword evidence="5" id="KW-1185">Reference proteome</keyword>
<evidence type="ECO:0000259" key="3">
    <source>
        <dbReference type="PROSITE" id="PS51272"/>
    </source>
</evidence>
<dbReference type="InterPro" id="IPR014044">
    <property type="entry name" value="CAP_dom"/>
</dbReference>
<feature type="chain" id="PRO_5045602345" evidence="2">
    <location>
        <begin position="20"/>
        <end position="523"/>
    </location>
</feature>
<feature type="signal peptide" evidence="2">
    <location>
        <begin position="1"/>
        <end position="19"/>
    </location>
</feature>
<dbReference type="PROSITE" id="PS51272">
    <property type="entry name" value="SLH"/>
    <property type="match status" value="3"/>
</dbReference>
<keyword evidence="2" id="KW-0732">Signal</keyword>
<proteinExistence type="predicted"/>
<evidence type="ECO:0000256" key="2">
    <source>
        <dbReference type="SAM" id="SignalP"/>
    </source>
</evidence>
<evidence type="ECO:0000313" key="5">
    <source>
        <dbReference type="Proteomes" id="UP001523565"/>
    </source>
</evidence>
<reference evidence="4 5" key="1">
    <citation type="journal article" date="2022" name="Genome Biol. Evol.">
        <title>Host diet, physiology and behaviors set the stage for Lachnospiraceae cladogenesis.</title>
        <authorList>
            <person name="Vera-Ponce De Leon A."/>
            <person name="Schneider M."/>
            <person name="Jahnes B.C."/>
            <person name="Sadowski V."/>
            <person name="Camuy-Velez L.A."/>
            <person name="Duan J."/>
            <person name="Sabree Z.L."/>
        </authorList>
    </citation>
    <scope>NUCLEOTIDE SEQUENCE [LARGE SCALE GENOMIC DNA]</scope>
    <source>
        <strain evidence="4 5">PAL227</strain>
    </source>
</reference>
<dbReference type="SUPFAM" id="SSF55797">
    <property type="entry name" value="PR-1-like"/>
    <property type="match status" value="1"/>
</dbReference>
<organism evidence="4 5">
    <name type="scientific">Ohessyouella blattaphilus</name>
    <dbReference type="NCBI Taxonomy" id="2949333"/>
    <lineage>
        <taxon>Bacteria</taxon>
        <taxon>Bacillati</taxon>
        <taxon>Bacillota</taxon>
        <taxon>Clostridia</taxon>
        <taxon>Lachnospirales</taxon>
        <taxon>Lachnospiraceae</taxon>
        <taxon>Ohessyouella</taxon>
    </lineage>
</organism>
<keyword evidence="1" id="KW-0677">Repeat</keyword>
<dbReference type="Proteomes" id="UP001523565">
    <property type="component" value="Unassembled WGS sequence"/>
</dbReference>
<dbReference type="EMBL" id="JAMZFV010000001">
    <property type="protein sequence ID" value="MCP1108634.1"/>
    <property type="molecule type" value="Genomic_DNA"/>
</dbReference>
<dbReference type="CDD" id="cd05379">
    <property type="entry name" value="CAP_bacterial"/>
    <property type="match status" value="1"/>
</dbReference>
<name>A0ABT1EDQ4_9FIRM</name>
<protein>
    <submittedName>
        <fullName evidence="4">S-layer homology domain-containing protein</fullName>
    </submittedName>
</protein>
<dbReference type="InterPro" id="IPR035940">
    <property type="entry name" value="CAP_sf"/>
</dbReference>
<dbReference type="PANTHER" id="PTHR31157:SF1">
    <property type="entry name" value="SCP DOMAIN-CONTAINING PROTEIN"/>
    <property type="match status" value="1"/>
</dbReference>
<dbReference type="Pfam" id="PF00188">
    <property type="entry name" value="CAP"/>
    <property type="match status" value="1"/>
</dbReference>
<feature type="domain" description="SLH" evidence="3">
    <location>
        <begin position="400"/>
        <end position="463"/>
    </location>
</feature>
<dbReference type="Gene3D" id="3.40.33.10">
    <property type="entry name" value="CAP"/>
    <property type="match status" value="1"/>
</dbReference>
<dbReference type="InterPro" id="IPR001119">
    <property type="entry name" value="SLH_dom"/>
</dbReference>